<keyword evidence="9" id="KW-1133">Transmembrane helix</keyword>
<sequence>MSPIQRECPCSARTDITISPHPHSVPPAKGKPAFALWLLYLAIIITLIGAWLLHPVLGIALAAGLAIAAAAWTSWHNQRQARRFRRVTGIDNTGPERLPVLGALRTFCDIALRRQTQLRDIDLQRMRRYGDIYLMFLGTMPIVVVTCSRLAGRISTALDVFAKSDPRDLNMPFYYQWVGNNNVVLANGEAWRRIRRITHPPLNRVHLFSPIFRRKALLLCESIASQLPATGTADIKLQRWLKAVSLDSAGEALFGYDFNHLKQQRNPGVDALDYILAQVFNPLRRMLPIINQLPLPSNRRLQRSMTLLDQLVLNLVRSTRNRQSETPRNHVLELLLREHAEEHLSDEELRNNIIAMVLASHETTQVALGGVLYHLARYPQWQQQIRQEATELFPDLDAAFAQPGHHEDGRHSLAFRSLQSFHTLSRFILESMRIYSPLAHQNPRTTTRATELAGYQIPIGTLVSINIHAIHMNPREWTQPERFDPERFTGESSQFSHAYLPFGTGPRICAGRLFSLMEQKIVICHLLRRFDIELPSPDYILPLERGSFTGMHDASFRLRFRQRTSPAD</sequence>
<dbReference type="PRINTS" id="PR00385">
    <property type="entry name" value="P450"/>
</dbReference>
<keyword evidence="3 7" id="KW-0479">Metal-binding</keyword>
<comment type="cofactor">
    <cofactor evidence="7">
        <name>heme</name>
        <dbReference type="ChEBI" id="CHEBI:30413"/>
    </cofactor>
</comment>
<evidence type="ECO:0000256" key="5">
    <source>
        <dbReference type="ARBA" id="ARBA00023004"/>
    </source>
</evidence>
<evidence type="ECO:0000256" key="9">
    <source>
        <dbReference type="SAM" id="Phobius"/>
    </source>
</evidence>
<dbReference type="GO" id="GO:0005506">
    <property type="term" value="F:iron ion binding"/>
    <property type="evidence" value="ECO:0007669"/>
    <property type="project" value="InterPro"/>
</dbReference>
<dbReference type="HOGENOM" id="CLU_479629_0_0_6"/>
<evidence type="ECO:0000256" key="2">
    <source>
        <dbReference type="ARBA" id="ARBA00022617"/>
    </source>
</evidence>
<dbReference type="InterPro" id="IPR017972">
    <property type="entry name" value="Cyt_P450_CS"/>
</dbReference>
<dbReference type="InterPro" id="IPR001128">
    <property type="entry name" value="Cyt_P450"/>
</dbReference>
<keyword evidence="9" id="KW-0472">Membrane</keyword>
<dbReference type="CDD" id="cd00302">
    <property type="entry name" value="cytochrome_P450"/>
    <property type="match status" value="1"/>
</dbReference>
<dbReference type="AlphaFoldDB" id="H8L4X3"/>
<feature type="binding site" description="axial binding residue" evidence="7">
    <location>
        <position position="509"/>
    </location>
    <ligand>
        <name>heme</name>
        <dbReference type="ChEBI" id="CHEBI:30413"/>
    </ligand>
    <ligandPart>
        <name>Fe</name>
        <dbReference type="ChEBI" id="CHEBI:18248"/>
    </ligandPart>
</feature>
<evidence type="ECO:0000313" key="11">
    <source>
        <dbReference type="Proteomes" id="UP000005234"/>
    </source>
</evidence>
<evidence type="ECO:0000256" key="7">
    <source>
        <dbReference type="PIRSR" id="PIRSR602401-1"/>
    </source>
</evidence>
<evidence type="ECO:0000256" key="8">
    <source>
        <dbReference type="RuleBase" id="RU000461"/>
    </source>
</evidence>
<dbReference type="STRING" id="767434.Fraau_1243"/>
<dbReference type="InterPro" id="IPR002401">
    <property type="entry name" value="Cyt_P450_E_grp-I"/>
</dbReference>
<dbReference type="GO" id="GO:0004497">
    <property type="term" value="F:monooxygenase activity"/>
    <property type="evidence" value="ECO:0007669"/>
    <property type="project" value="UniProtKB-KW"/>
</dbReference>
<dbReference type="Gene3D" id="1.10.630.10">
    <property type="entry name" value="Cytochrome P450"/>
    <property type="match status" value="1"/>
</dbReference>
<evidence type="ECO:0000256" key="1">
    <source>
        <dbReference type="ARBA" id="ARBA00010617"/>
    </source>
</evidence>
<dbReference type="InterPro" id="IPR036396">
    <property type="entry name" value="Cyt_P450_sf"/>
</dbReference>
<dbReference type="EMBL" id="CP003350">
    <property type="protein sequence ID" value="AFC85687.1"/>
    <property type="molecule type" value="Genomic_DNA"/>
</dbReference>
<dbReference type="Proteomes" id="UP000005234">
    <property type="component" value="Chromosome"/>
</dbReference>
<dbReference type="InterPro" id="IPR050196">
    <property type="entry name" value="Cytochrome_P450_Monoox"/>
</dbReference>
<keyword evidence="9" id="KW-0812">Transmembrane</keyword>
<evidence type="ECO:0000256" key="6">
    <source>
        <dbReference type="ARBA" id="ARBA00023033"/>
    </source>
</evidence>
<name>H8L4X3_FRAAD</name>
<protein>
    <submittedName>
        <fullName evidence="10">Cytochrome P450</fullName>
    </submittedName>
</protein>
<keyword evidence="5 7" id="KW-0408">Iron</keyword>
<accession>H8L4X3</accession>
<dbReference type="eggNOG" id="COG2124">
    <property type="taxonomic scope" value="Bacteria"/>
</dbReference>
<feature type="transmembrane region" description="Helical" evidence="9">
    <location>
        <begin position="132"/>
        <end position="151"/>
    </location>
</feature>
<evidence type="ECO:0000313" key="10">
    <source>
        <dbReference type="EMBL" id="AFC85687.1"/>
    </source>
</evidence>
<proteinExistence type="inferred from homology"/>
<dbReference type="PROSITE" id="PS00086">
    <property type="entry name" value="CYTOCHROME_P450"/>
    <property type="match status" value="1"/>
</dbReference>
<keyword evidence="4 8" id="KW-0560">Oxidoreductase</keyword>
<feature type="transmembrane region" description="Helical" evidence="9">
    <location>
        <begin position="34"/>
        <end position="53"/>
    </location>
</feature>
<keyword evidence="6 8" id="KW-0503">Monooxygenase</keyword>
<feature type="transmembrane region" description="Helical" evidence="9">
    <location>
        <begin position="59"/>
        <end position="76"/>
    </location>
</feature>
<keyword evidence="11" id="KW-1185">Reference proteome</keyword>
<gene>
    <name evidence="10" type="ordered locus">Fraau_1243</name>
</gene>
<evidence type="ECO:0000256" key="4">
    <source>
        <dbReference type="ARBA" id="ARBA00023002"/>
    </source>
</evidence>
<dbReference type="GO" id="GO:0016705">
    <property type="term" value="F:oxidoreductase activity, acting on paired donors, with incorporation or reduction of molecular oxygen"/>
    <property type="evidence" value="ECO:0007669"/>
    <property type="project" value="InterPro"/>
</dbReference>
<organism evidence="10 11">
    <name type="scientific">Frateuria aurantia (strain ATCC 33424 / DSM 6220 / KCTC 2777 / LMG 1558 / NBRC 3245 / NCIMB 13370)</name>
    <name type="common">Acetobacter aurantius</name>
    <dbReference type="NCBI Taxonomy" id="767434"/>
    <lineage>
        <taxon>Bacteria</taxon>
        <taxon>Pseudomonadati</taxon>
        <taxon>Pseudomonadota</taxon>
        <taxon>Gammaproteobacteria</taxon>
        <taxon>Lysobacterales</taxon>
        <taxon>Rhodanobacteraceae</taxon>
        <taxon>Frateuria</taxon>
    </lineage>
</organism>
<dbReference type="PANTHER" id="PTHR24291">
    <property type="entry name" value="CYTOCHROME P450 FAMILY 4"/>
    <property type="match status" value="1"/>
</dbReference>
<dbReference type="KEGG" id="fau:Fraau_1243"/>
<dbReference type="PRINTS" id="PR00463">
    <property type="entry name" value="EP450I"/>
</dbReference>
<dbReference type="SUPFAM" id="SSF48264">
    <property type="entry name" value="Cytochrome P450"/>
    <property type="match status" value="1"/>
</dbReference>
<dbReference type="Pfam" id="PF00067">
    <property type="entry name" value="p450"/>
    <property type="match status" value="1"/>
</dbReference>
<dbReference type="PANTHER" id="PTHR24291:SF50">
    <property type="entry name" value="BIFUNCTIONAL ALBAFLAVENONE MONOOXYGENASE_TERPENE SYNTHASE"/>
    <property type="match status" value="1"/>
</dbReference>
<comment type="similarity">
    <text evidence="1 8">Belongs to the cytochrome P450 family.</text>
</comment>
<dbReference type="GO" id="GO:0020037">
    <property type="term" value="F:heme binding"/>
    <property type="evidence" value="ECO:0007669"/>
    <property type="project" value="InterPro"/>
</dbReference>
<keyword evidence="2 7" id="KW-0349">Heme</keyword>
<reference evidence="10" key="1">
    <citation type="submission" date="2012-02" db="EMBL/GenBank/DDBJ databases">
        <title>The complete genome of Frateuria aurantia DSM 6220.</title>
        <authorList>
            <consortium name="US DOE Joint Genome Institute (JGI-PGF)"/>
            <person name="Lucas S."/>
            <person name="Copeland A."/>
            <person name="Lapidus A."/>
            <person name="Glavina del Rio T."/>
            <person name="Dalin E."/>
            <person name="Tice H."/>
            <person name="Bruce D."/>
            <person name="Goodwin L."/>
            <person name="Pitluck S."/>
            <person name="Peters L."/>
            <person name="Ovchinnikova G."/>
            <person name="Teshima H."/>
            <person name="Kyrpides N."/>
            <person name="Mavromatis K."/>
            <person name="Ivanova N."/>
            <person name="Brettin T."/>
            <person name="Detter J.C."/>
            <person name="Han C."/>
            <person name="Larimer F."/>
            <person name="Land M."/>
            <person name="Hauser L."/>
            <person name="Markowitz V."/>
            <person name="Cheng J.-F."/>
            <person name="Hugenholtz P."/>
            <person name="Woyke T."/>
            <person name="Wu D."/>
            <person name="Brambilla E."/>
            <person name="Klenk H.-P."/>
            <person name="Eisen J.A."/>
        </authorList>
    </citation>
    <scope>NUCLEOTIDE SEQUENCE</scope>
    <source>
        <strain evidence="10">DSM 6220</strain>
    </source>
</reference>
<evidence type="ECO:0000256" key="3">
    <source>
        <dbReference type="ARBA" id="ARBA00022723"/>
    </source>
</evidence>